<dbReference type="FunFam" id="1.10.3470.10:FF:000001">
    <property type="entry name" value="Vitamin B12 ABC transporter permease BtuC"/>
    <property type="match status" value="1"/>
</dbReference>
<dbReference type="EMBL" id="FNZR01000004">
    <property type="protein sequence ID" value="SEL31999.1"/>
    <property type="molecule type" value="Genomic_DNA"/>
</dbReference>
<dbReference type="GO" id="GO:0033214">
    <property type="term" value="P:siderophore-iron import into cell"/>
    <property type="evidence" value="ECO:0007669"/>
    <property type="project" value="TreeGrafter"/>
</dbReference>
<dbReference type="InterPro" id="IPR000522">
    <property type="entry name" value="ABC_transptr_permease_BtuC"/>
</dbReference>
<evidence type="ECO:0000313" key="9">
    <source>
        <dbReference type="EMBL" id="SEL31999.1"/>
    </source>
</evidence>
<feature type="transmembrane region" description="Helical" evidence="8">
    <location>
        <begin position="12"/>
        <end position="34"/>
    </location>
</feature>
<feature type="transmembrane region" description="Helical" evidence="8">
    <location>
        <begin position="73"/>
        <end position="90"/>
    </location>
</feature>
<dbReference type="STRING" id="332977.SAMN05421740_104254"/>
<evidence type="ECO:0000256" key="2">
    <source>
        <dbReference type="ARBA" id="ARBA00007935"/>
    </source>
</evidence>
<sequence>MNKSGAVKSYSLLLTLLFVVLIAACVLSVCVGAVKISASELWSIITNRIGVSSHSGFTPQQEAVLLNIRLPRVLLGVLVGSTLAIAGASLQGLFRNPLAEPGLIGISSGASLFAVMMIVLEHRFFSFMTSAFGYHALAIAAFIGACTTTFFVYRLAVGNGKADITTLLLAGIAINALAGSFTGLLTYMSTDEQLRNITFWTLGSLGGASWKTVTGILPFVLISLVTLPFFSKSLNALALGESQAGHMGINVGLLKKLAIVMATLGVGASVAVSGMIGFVGLVIPHILRMAFSADHRLVVPGAALLGATVLVLADVIARTIFAPAELPIGILTAIIGSPVFIYIILAERRRRGIGR</sequence>
<evidence type="ECO:0000256" key="1">
    <source>
        <dbReference type="ARBA" id="ARBA00004651"/>
    </source>
</evidence>
<keyword evidence="7 8" id="KW-0472">Membrane</keyword>
<feature type="transmembrane region" description="Helical" evidence="8">
    <location>
        <begin position="326"/>
        <end position="345"/>
    </location>
</feature>
<dbReference type="PANTHER" id="PTHR30472:SF25">
    <property type="entry name" value="ABC TRANSPORTER PERMEASE PROTEIN MJ0876-RELATED"/>
    <property type="match status" value="1"/>
</dbReference>
<dbReference type="Proteomes" id="UP000198916">
    <property type="component" value="Unassembled WGS sequence"/>
</dbReference>
<keyword evidence="4" id="KW-1003">Cell membrane</keyword>
<evidence type="ECO:0000256" key="7">
    <source>
        <dbReference type="ARBA" id="ARBA00023136"/>
    </source>
</evidence>
<accession>A0A1H7P8P8</accession>
<dbReference type="GO" id="GO:0022857">
    <property type="term" value="F:transmembrane transporter activity"/>
    <property type="evidence" value="ECO:0007669"/>
    <property type="project" value="InterPro"/>
</dbReference>
<feature type="transmembrane region" description="Helical" evidence="8">
    <location>
        <begin position="164"/>
        <end position="187"/>
    </location>
</feature>
<feature type="transmembrane region" description="Helical" evidence="8">
    <location>
        <begin position="102"/>
        <end position="120"/>
    </location>
</feature>
<evidence type="ECO:0000256" key="6">
    <source>
        <dbReference type="ARBA" id="ARBA00022989"/>
    </source>
</evidence>
<protein>
    <submittedName>
        <fullName evidence="9">Iron complex transport system permease protein</fullName>
    </submittedName>
</protein>
<keyword evidence="5 8" id="KW-0812">Transmembrane</keyword>
<comment type="similarity">
    <text evidence="2">Belongs to the binding-protein-dependent transport system permease family. FecCD subfamily.</text>
</comment>
<dbReference type="PROSITE" id="PS51257">
    <property type="entry name" value="PROKAR_LIPOPROTEIN"/>
    <property type="match status" value="1"/>
</dbReference>
<evidence type="ECO:0000256" key="8">
    <source>
        <dbReference type="SAM" id="Phobius"/>
    </source>
</evidence>
<evidence type="ECO:0000313" key="10">
    <source>
        <dbReference type="Proteomes" id="UP000198916"/>
    </source>
</evidence>
<evidence type="ECO:0000256" key="4">
    <source>
        <dbReference type="ARBA" id="ARBA00022475"/>
    </source>
</evidence>
<keyword evidence="6 8" id="KW-1133">Transmembrane helix</keyword>
<dbReference type="Pfam" id="PF01032">
    <property type="entry name" value="FecCD"/>
    <property type="match status" value="1"/>
</dbReference>
<reference evidence="10" key="1">
    <citation type="submission" date="2016-10" db="EMBL/GenBank/DDBJ databases">
        <authorList>
            <person name="Varghese N."/>
            <person name="Submissions S."/>
        </authorList>
    </citation>
    <scope>NUCLEOTIDE SEQUENCE [LARGE SCALE GENOMIC DNA]</scope>
    <source>
        <strain evidence="10">Jip14</strain>
    </source>
</reference>
<keyword evidence="3" id="KW-0813">Transport</keyword>
<dbReference type="GO" id="GO:0005886">
    <property type="term" value="C:plasma membrane"/>
    <property type="evidence" value="ECO:0007669"/>
    <property type="project" value="UniProtKB-SubCell"/>
</dbReference>
<organism evidence="9 10">
    <name type="scientific">Parapedobacter koreensis</name>
    <dbReference type="NCBI Taxonomy" id="332977"/>
    <lineage>
        <taxon>Bacteria</taxon>
        <taxon>Pseudomonadati</taxon>
        <taxon>Bacteroidota</taxon>
        <taxon>Sphingobacteriia</taxon>
        <taxon>Sphingobacteriales</taxon>
        <taxon>Sphingobacteriaceae</taxon>
        <taxon>Parapedobacter</taxon>
    </lineage>
</organism>
<dbReference type="PANTHER" id="PTHR30472">
    <property type="entry name" value="FERRIC ENTEROBACTIN TRANSPORT SYSTEM PERMEASE PROTEIN"/>
    <property type="match status" value="1"/>
</dbReference>
<dbReference type="RefSeq" id="WP_245747629.1">
    <property type="nucleotide sequence ID" value="NZ_FNZR01000004.1"/>
</dbReference>
<feature type="transmembrane region" description="Helical" evidence="8">
    <location>
        <begin position="297"/>
        <end position="320"/>
    </location>
</feature>
<dbReference type="AlphaFoldDB" id="A0A1H7P8P8"/>
<dbReference type="Gene3D" id="1.10.3470.10">
    <property type="entry name" value="ABC transporter involved in vitamin B12 uptake, BtuC"/>
    <property type="match status" value="1"/>
</dbReference>
<dbReference type="InterPro" id="IPR037294">
    <property type="entry name" value="ABC_BtuC-like"/>
</dbReference>
<evidence type="ECO:0000256" key="5">
    <source>
        <dbReference type="ARBA" id="ARBA00022692"/>
    </source>
</evidence>
<keyword evidence="10" id="KW-1185">Reference proteome</keyword>
<gene>
    <name evidence="9" type="ORF">SAMN05421740_104254</name>
</gene>
<feature type="transmembrane region" description="Helical" evidence="8">
    <location>
        <begin position="208"/>
        <end position="230"/>
    </location>
</feature>
<name>A0A1H7P8P8_9SPHI</name>
<comment type="subcellular location">
    <subcellularLocation>
        <location evidence="1">Cell membrane</location>
        <topology evidence="1">Multi-pass membrane protein</topology>
    </subcellularLocation>
</comment>
<proteinExistence type="inferred from homology"/>
<feature type="transmembrane region" description="Helical" evidence="8">
    <location>
        <begin position="257"/>
        <end position="285"/>
    </location>
</feature>
<evidence type="ECO:0000256" key="3">
    <source>
        <dbReference type="ARBA" id="ARBA00022448"/>
    </source>
</evidence>
<dbReference type="CDD" id="cd06550">
    <property type="entry name" value="TM_ABC_iron-siderophores_like"/>
    <property type="match status" value="1"/>
</dbReference>
<dbReference type="SUPFAM" id="SSF81345">
    <property type="entry name" value="ABC transporter involved in vitamin B12 uptake, BtuC"/>
    <property type="match status" value="1"/>
</dbReference>
<feature type="transmembrane region" description="Helical" evidence="8">
    <location>
        <begin position="132"/>
        <end position="152"/>
    </location>
</feature>